<feature type="non-terminal residue" evidence="1">
    <location>
        <position position="190"/>
    </location>
</feature>
<organism evidence="1">
    <name type="scientific">marine sediment metagenome</name>
    <dbReference type="NCBI Taxonomy" id="412755"/>
    <lineage>
        <taxon>unclassified sequences</taxon>
        <taxon>metagenomes</taxon>
        <taxon>ecological metagenomes</taxon>
    </lineage>
</organism>
<name>X0U3H7_9ZZZZ</name>
<evidence type="ECO:0000313" key="1">
    <source>
        <dbReference type="EMBL" id="GAG00344.1"/>
    </source>
</evidence>
<dbReference type="AlphaFoldDB" id="X0U3H7"/>
<proteinExistence type="predicted"/>
<protein>
    <submittedName>
        <fullName evidence="1">Uncharacterized protein</fullName>
    </submittedName>
</protein>
<accession>X0U3H7</accession>
<comment type="caution">
    <text evidence="1">The sequence shown here is derived from an EMBL/GenBank/DDBJ whole genome shotgun (WGS) entry which is preliminary data.</text>
</comment>
<reference evidence="1" key="1">
    <citation type="journal article" date="2014" name="Front. Microbiol.">
        <title>High frequency of phylogenetically diverse reductive dehalogenase-homologous genes in deep subseafloor sedimentary metagenomes.</title>
        <authorList>
            <person name="Kawai M."/>
            <person name="Futagami T."/>
            <person name="Toyoda A."/>
            <person name="Takaki Y."/>
            <person name="Nishi S."/>
            <person name="Hori S."/>
            <person name="Arai W."/>
            <person name="Tsubouchi T."/>
            <person name="Morono Y."/>
            <person name="Uchiyama I."/>
            <person name="Ito T."/>
            <person name="Fujiyama A."/>
            <person name="Inagaki F."/>
            <person name="Takami H."/>
        </authorList>
    </citation>
    <scope>NUCLEOTIDE SEQUENCE</scope>
    <source>
        <strain evidence="1">Expedition CK06-06</strain>
    </source>
</reference>
<sequence length="190" mass="22507">MYYYCRAHYCSWLKDPCTYSRFVPGAWDDEIWEEICSMLSSDTWLEQQLTTELSQSTDLEKLIKLEQLKISQAKLRISKVQEGWEKGFYTPEEVQIKLTENREAIARAEFEIGRLREQMSNRGLSIFEAELLRQELKELRDRNLMESTFDERVDLVAKLGIKILPSEDLKSRKISCRLNLVKENEEREQA</sequence>
<dbReference type="EMBL" id="BARS01029009">
    <property type="protein sequence ID" value="GAG00344.1"/>
    <property type="molecule type" value="Genomic_DNA"/>
</dbReference>
<gene>
    <name evidence="1" type="ORF">S01H1_45401</name>
</gene>